<evidence type="ECO:0000313" key="10">
    <source>
        <dbReference type="EMBL" id="MEY8043174.1"/>
    </source>
</evidence>
<evidence type="ECO:0000256" key="3">
    <source>
        <dbReference type="ARBA" id="ARBA00022670"/>
    </source>
</evidence>
<name>A0ABV4CPY9_9PSEU</name>
<keyword evidence="7 8" id="KW-0472">Membrane</keyword>
<evidence type="ECO:0000256" key="5">
    <source>
        <dbReference type="ARBA" id="ARBA00022801"/>
    </source>
</evidence>
<dbReference type="EC" id="3.4.21.-" evidence="10"/>
<dbReference type="InterPro" id="IPR022764">
    <property type="entry name" value="Peptidase_S54_rhomboid_dom"/>
</dbReference>
<evidence type="ECO:0000256" key="2">
    <source>
        <dbReference type="ARBA" id="ARBA00009045"/>
    </source>
</evidence>
<comment type="similarity">
    <text evidence="2">Belongs to the peptidase S54 family.</text>
</comment>
<accession>A0ABV4CPY9</accession>
<keyword evidence="11" id="KW-1185">Reference proteome</keyword>
<feature type="domain" description="Peptidase S54 rhomboid" evidence="9">
    <location>
        <begin position="63"/>
        <end position="194"/>
    </location>
</feature>
<evidence type="ECO:0000256" key="7">
    <source>
        <dbReference type="ARBA" id="ARBA00023136"/>
    </source>
</evidence>
<feature type="transmembrane region" description="Helical" evidence="8">
    <location>
        <begin position="173"/>
        <end position="193"/>
    </location>
</feature>
<dbReference type="SUPFAM" id="SSF144091">
    <property type="entry name" value="Rhomboid-like"/>
    <property type="match status" value="1"/>
</dbReference>
<feature type="transmembrane region" description="Helical" evidence="8">
    <location>
        <begin position="61"/>
        <end position="90"/>
    </location>
</feature>
<feature type="transmembrane region" description="Helical" evidence="8">
    <location>
        <begin position="122"/>
        <end position="142"/>
    </location>
</feature>
<evidence type="ECO:0000313" key="11">
    <source>
        <dbReference type="Proteomes" id="UP001564626"/>
    </source>
</evidence>
<feature type="transmembrane region" description="Helical" evidence="8">
    <location>
        <begin position="149"/>
        <end position="167"/>
    </location>
</feature>
<keyword evidence="4 8" id="KW-0812">Transmembrane</keyword>
<evidence type="ECO:0000256" key="1">
    <source>
        <dbReference type="ARBA" id="ARBA00004141"/>
    </source>
</evidence>
<dbReference type="PANTHER" id="PTHR43066:SF1">
    <property type="entry name" value="RHOMBOID PROTEIN 2"/>
    <property type="match status" value="1"/>
</dbReference>
<dbReference type="Pfam" id="PF01694">
    <property type="entry name" value="Rhomboid"/>
    <property type="match status" value="1"/>
</dbReference>
<organism evidence="10 11">
    <name type="scientific">Saccharopolyspora cebuensis</name>
    <dbReference type="NCBI Taxonomy" id="418759"/>
    <lineage>
        <taxon>Bacteria</taxon>
        <taxon>Bacillati</taxon>
        <taxon>Actinomycetota</taxon>
        <taxon>Actinomycetes</taxon>
        <taxon>Pseudonocardiales</taxon>
        <taxon>Pseudonocardiaceae</taxon>
        <taxon>Saccharopolyspora</taxon>
    </lineage>
</organism>
<proteinExistence type="inferred from homology"/>
<dbReference type="GO" id="GO:0006508">
    <property type="term" value="P:proteolysis"/>
    <property type="evidence" value="ECO:0007669"/>
    <property type="project" value="UniProtKB-KW"/>
</dbReference>
<sequence>MNELPERRRARVLPEKPLRSAVGMLGFLVVLWAIELVDLLLPTLRLDGAGIEPRDVDGLDGILWAPLLHFGFGHLIANSVPLFVLGWLLLSGGVRQFLGVTAVVWLVAGAGTWLVADGGTTHAGASGVVFGWMVFLLLRGFVQRSAGQIVVALVLFFYWGGMLWGVLPGQPNVSWEGHLFGALGGLLAALLLARRSRPRSGRLNG</sequence>
<evidence type="ECO:0000256" key="4">
    <source>
        <dbReference type="ARBA" id="ARBA00022692"/>
    </source>
</evidence>
<dbReference type="GO" id="GO:0008233">
    <property type="term" value="F:peptidase activity"/>
    <property type="evidence" value="ECO:0007669"/>
    <property type="project" value="UniProtKB-KW"/>
</dbReference>
<keyword evidence="6 8" id="KW-1133">Transmembrane helix</keyword>
<comment type="caution">
    <text evidence="10">The sequence shown here is derived from an EMBL/GenBank/DDBJ whole genome shotgun (WGS) entry which is preliminary data.</text>
</comment>
<protein>
    <submittedName>
        <fullName evidence="10">Rhomboid family intramembrane serine protease</fullName>
        <ecNumber evidence="10">3.4.21.-</ecNumber>
    </submittedName>
</protein>
<feature type="transmembrane region" description="Helical" evidence="8">
    <location>
        <begin position="21"/>
        <end position="41"/>
    </location>
</feature>
<feature type="transmembrane region" description="Helical" evidence="8">
    <location>
        <begin position="97"/>
        <end position="116"/>
    </location>
</feature>
<reference evidence="10 11" key="1">
    <citation type="submission" date="2024-08" db="EMBL/GenBank/DDBJ databases">
        <title>Genome mining of Saccharopolyspora cebuensis PGLac3 from Nigerian medicinal plant.</title>
        <authorList>
            <person name="Ezeobiora C.E."/>
            <person name="Igbokwe N.H."/>
            <person name="Amin D.H."/>
            <person name="Mendie U.E."/>
        </authorList>
    </citation>
    <scope>NUCLEOTIDE SEQUENCE [LARGE SCALE GENOMIC DNA]</scope>
    <source>
        <strain evidence="10 11">PGLac3</strain>
    </source>
</reference>
<dbReference type="Proteomes" id="UP001564626">
    <property type="component" value="Unassembled WGS sequence"/>
</dbReference>
<evidence type="ECO:0000256" key="8">
    <source>
        <dbReference type="SAM" id="Phobius"/>
    </source>
</evidence>
<comment type="subcellular location">
    <subcellularLocation>
        <location evidence="1">Membrane</location>
        <topology evidence="1">Multi-pass membrane protein</topology>
    </subcellularLocation>
</comment>
<keyword evidence="5 10" id="KW-0378">Hydrolase</keyword>
<dbReference type="RefSeq" id="WP_345362833.1">
    <property type="nucleotide sequence ID" value="NZ_BAABII010000007.1"/>
</dbReference>
<keyword evidence="3 10" id="KW-0645">Protease</keyword>
<gene>
    <name evidence="10" type="ORF">AB8O55_27510</name>
</gene>
<dbReference type="Gene3D" id="1.20.1540.10">
    <property type="entry name" value="Rhomboid-like"/>
    <property type="match status" value="1"/>
</dbReference>
<dbReference type="PANTHER" id="PTHR43066">
    <property type="entry name" value="RHOMBOID-RELATED PROTEIN"/>
    <property type="match status" value="1"/>
</dbReference>
<evidence type="ECO:0000259" key="9">
    <source>
        <dbReference type="Pfam" id="PF01694"/>
    </source>
</evidence>
<dbReference type="EMBL" id="JBGEHV010000080">
    <property type="protein sequence ID" value="MEY8043174.1"/>
    <property type="molecule type" value="Genomic_DNA"/>
</dbReference>
<dbReference type="InterPro" id="IPR035952">
    <property type="entry name" value="Rhomboid-like_sf"/>
</dbReference>
<evidence type="ECO:0000256" key="6">
    <source>
        <dbReference type="ARBA" id="ARBA00022989"/>
    </source>
</evidence>